<dbReference type="AlphaFoldDB" id="A0A6A6HPI5"/>
<keyword evidence="5" id="KW-0732">Signal</keyword>
<dbReference type="EMBL" id="ML991772">
    <property type="protein sequence ID" value="KAF2239463.1"/>
    <property type="molecule type" value="Genomic_DNA"/>
</dbReference>
<reference evidence="6" key="1">
    <citation type="journal article" date="2020" name="Stud. Mycol.">
        <title>101 Dothideomycetes genomes: a test case for predicting lifestyles and emergence of pathogens.</title>
        <authorList>
            <person name="Haridas S."/>
            <person name="Albert R."/>
            <person name="Binder M."/>
            <person name="Bloem J."/>
            <person name="Labutti K."/>
            <person name="Salamov A."/>
            <person name="Andreopoulos B."/>
            <person name="Baker S."/>
            <person name="Barry K."/>
            <person name="Bills G."/>
            <person name="Bluhm B."/>
            <person name="Cannon C."/>
            <person name="Castanera R."/>
            <person name="Culley D."/>
            <person name="Daum C."/>
            <person name="Ezra D."/>
            <person name="Gonzalez J."/>
            <person name="Henrissat B."/>
            <person name="Kuo A."/>
            <person name="Liang C."/>
            <person name="Lipzen A."/>
            <person name="Lutzoni F."/>
            <person name="Magnuson J."/>
            <person name="Mondo S."/>
            <person name="Nolan M."/>
            <person name="Ohm R."/>
            <person name="Pangilinan J."/>
            <person name="Park H.-J."/>
            <person name="Ramirez L."/>
            <person name="Alfaro M."/>
            <person name="Sun H."/>
            <person name="Tritt A."/>
            <person name="Yoshinaga Y."/>
            <person name="Zwiers L.-H."/>
            <person name="Turgeon B."/>
            <person name="Goodwin S."/>
            <person name="Spatafora J."/>
            <person name="Crous P."/>
            <person name="Grigoriev I."/>
        </authorList>
    </citation>
    <scope>NUCLEOTIDE SEQUENCE</scope>
    <source>
        <strain evidence="6">Tuck. ex Michener</strain>
    </source>
</reference>
<feature type="signal peptide" evidence="5">
    <location>
        <begin position="1"/>
        <end position="19"/>
    </location>
</feature>
<dbReference type="GO" id="GO:0009277">
    <property type="term" value="C:fungal-type cell wall"/>
    <property type="evidence" value="ECO:0007669"/>
    <property type="project" value="TreeGrafter"/>
</dbReference>
<dbReference type="GO" id="GO:0005576">
    <property type="term" value="C:extracellular region"/>
    <property type="evidence" value="ECO:0007669"/>
    <property type="project" value="TreeGrafter"/>
</dbReference>
<keyword evidence="3 6" id="KW-0378">Hydrolase</keyword>
<evidence type="ECO:0000256" key="1">
    <source>
        <dbReference type="ARBA" id="ARBA00004196"/>
    </source>
</evidence>
<dbReference type="InterPro" id="IPR050732">
    <property type="entry name" value="Beta-glucan_modifiers"/>
</dbReference>
<proteinExistence type="inferred from homology"/>
<dbReference type="Gene3D" id="3.20.20.80">
    <property type="entry name" value="Glycosidases"/>
    <property type="match status" value="2"/>
</dbReference>
<dbReference type="PANTHER" id="PTHR16631:SF14">
    <property type="entry name" value="FAMILY 17 GLUCOSIDASE SCW10-RELATED"/>
    <property type="match status" value="1"/>
</dbReference>
<comment type="similarity">
    <text evidence="2">Belongs to the glycosyl hydrolase 17 family.</text>
</comment>
<feature type="compositionally biased region" description="Low complexity" evidence="4">
    <location>
        <begin position="83"/>
        <end position="109"/>
    </location>
</feature>
<evidence type="ECO:0000256" key="2">
    <source>
        <dbReference type="ARBA" id="ARBA00008773"/>
    </source>
</evidence>
<evidence type="ECO:0000313" key="7">
    <source>
        <dbReference type="Proteomes" id="UP000800092"/>
    </source>
</evidence>
<protein>
    <submittedName>
        <fullName evidence="6">Glycoside hydrolase family 17 protein</fullName>
    </submittedName>
</protein>
<dbReference type="GO" id="GO:0071555">
    <property type="term" value="P:cell wall organization"/>
    <property type="evidence" value="ECO:0007669"/>
    <property type="project" value="TreeGrafter"/>
</dbReference>
<dbReference type="InterPro" id="IPR017853">
    <property type="entry name" value="GH"/>
</dbReference>
<dbReference type="PANTHER" id="PTHR16631">
    <property type="entry name" value="GLUCAN 1,3-BETA-GLUCOSIDASE"/>
    <property type="match status" value="1"/>
</dbReference>
<keyword evidence="7" id="KW-1185">Reference proteome</keyword>
<evidence type="ECO:0000256" key="4">
    <source>
        <dbReference type="SAM" id="MobiDB-lite"/>
    </source>
</evidence>
<dbReference type="GO" id="GO:0009986">
    <property type="term" value="C:cell surface"/>
    <property type="evidence" value="ECO:0007669"/>
    <property type="project" value="TreeGrafter"/>
</dbReference>
<dbReference type="SUPFAM" id="SSF51445">
    <property type="entry name" value="(Trans)glycosidases"/>
    <property type="match status" value="1"/>
</dbReference>
<name>A0A6A6HPI5_VIRVR</name>
<feature type="region of interest" description="Disordered" evidence="4">
    <location>
        <begin position="80"/>
        <end position="109"/>
    </location>
</feature>
<accession>A0A6A6HPI5</accession>
<feature type="chain" id="PRO_5025370379" evidence="5">
    <location>
        <begin position="20"/>
        <end position="385"/>
    </location>
</feature>
<dbReference type="OrthoDB" id="941679at2759"/>
<evidence type="ECO:0000256" key="3">
    <source>
        <dbReference type="ARBA" id="ARBA00022801"/>
    </source>
</evidence>
<dbReference type="Proteomes" id="UP000800092">
    <property type="component" value="Unassembled WGS sequence"/>
</dbReference>
<evidence type="ECO:0000313" key="6">
    <source>
        <dbReference type="EMBL" id="KAF2239463.1"/>
    </source>
</evidence>
<gene>
    <name evidence="6" type="ORF">EV356DRAFT_528061</name>
</gene>
<comment type="subcellular location">
    <subcellularLocation>
        <location evidence="1">Cell envelope</location>
    </subcellularLocation>
</comment>
<sequence length="385" mass="40941">MKGKLLSVAAIALLHLGSAKPLEKDAQLLHKRNDLAAVSTVSGIVTVTAPAAVVYNDANGQPVTTSYVAPLGASSVSQQIARSSLAHGPSSSSSAGSPDSGSGNSSNPNCAGSIDGYGIAYTPKHADQSFKSQSEVNADFDTFTKTEKYKLVRLYGSDGQQTAKAIKAAKRHPGMKVMAAVFDIKQVSTEVKRIISDVDGDWDMIHTVDVGNELINKKQATVNQVAAAVQTAREMLKKAGYDGCVITIDVFETFFQEKYRHLCDVSDYVAANAHGYFAGTFGANGDGNWLRGIRDQVSRACGGKPVTITETGWPTEGNAKNLAKSGTGAQQDALSSIKGKFPDGDVVFFEFGDDKWKANQDNPLNIEQHYGMYGKGYNPLIASDT</sequence>
<organism evidence="6 7">
    <name type="scientific">Viridothelium virens</name>
    <name type="common">Speckled blister lichen</name>
    <name type="synonym">Trypethelium virens</name>
    <dbReference type="NCBI Taxonomy" id="1048519"/>
    <lineage>
        <taxon>Eukaryota</taxon>
        <taxon>Fungi</taxon>
        <taxon>Dikarya</taxon>
        <taxon>Ascomycota</taxon>
        <taxon>Pezizomycotina</taxon>
        <taxon>Dothideomycetes</taxon>
        <taxon>Dothideomycetes incertae sedis</taxon>
        <taxon>Trypetheliales</taxon>
        <taxon>Trypetheliaceae</taxon>
        <taxon>Viridothelium</taxon>
    </lineage>
</organism>
<evidence type="ECO:0000256" key="5">
    <source>
        <dbReference type="SAM" id="SignalP"/>
    </source>
</evidence>
<dbReference type="GO" id="GO:0042973">
    <property type="term" value="F:glucan endo-1,3-beta-D-glucosidase activity"/>
    <property type="evidence" value="ECO:0007669"/>
    <property type="project" value="TreeGrafter"/>
</dbReference>